<dbReference type="PROSITE" id="PS50041">
    <property type="entry name" value="C_TYPE_LECTIN_2"/>
    <property type="match status" value="1"/>
</dbReference>
<dbReference type="InterPro" id="IPR016186">
    <property type="entry name" value="C-type_lectin-like/link_sf"/>
</dbReference>
<dbReference type="SMART" id="SM00034">
    <property type="entry name" value="CLECT"/>
    <property type="match status" value="1"/>
</dbReference>
<proteinExistence type="predicted"/>
<feature type="coiled-coil region" evidence="2">
    <location>
        <begin position="85"/>
        <end position="162"/>
    </location>
</feature>
<dbReference type="PANTHER" id="PTHR22803">
    <property type="entry name" value="MANNOSE, PHOSPHOLIPASE, LECTIN RECEPTOR RELATED"/>
    <property type="match status" value="1"/>
</dbReference>
<dbReference type="SUPFAM" id="SSF56436">
    <property type="entry name" value="C-type lectin-like"/>
    <property type="match status" value="1"/>
</dbReference>
<dbReference type="PROSITE" id="PS00615">
    <property type="entry name" value="C_TYPE_LECTIN_1"/>
    <property type="match status" value="1"/>
</dbReference>
<dbReference type="InterPro" id="IPR016187">
    <property type="entry name" value="CTDL_fold"/>
</dbReference>
<organism evidence="4 5">
    <name type="scientific">Periophthalmus magnuspinnatus</name>
    <dbReference type="NCBI Taxonomy" id="409849"/>
    <lineage>
        <taxon>Eukaryota</taxon>
        <taxon>Metazoa</taxon>
        <taxon>Chordata</taxon>
        <taxon>Craniata</taxon>
        <taxon>Vertebrata</taxon>
        <taxon>Euteleostomi</taxon>
        <taxon>Actinopterygii</taxon>
        <taxon>Neopterygii</taxon>
        <taxon>Teleostei</taxon>
        <taxon>Neoteleostei</taxon>
        <taxon>Acanthomorphata</taxon>
        <taxon>Gobiaria</taxon>
        <taxon>Gobiiformes</taxon>
        <taxon>Gobioidei</taxon>
        <taxon>Gobiidae</taxon>
        <taxon>Oxudercinae</taxon>
        <taxon>Periophthalmus</taxon>
    </lineage>
</organism>
<dbReference type="InterPro" id="IPR018378">
    <property type="entry name" value="C-type_lectin_CS"/>
</dbReference>
<evidence type="ECO:0000256" key="2">
    <source>
        <dbReference type="SAM" id="Coils"/>
    </source>
</evidence>
<reference evidence="4" key="1">
    <citation type="submission" date="2025-08" db="UniProtKB">
        <authorList>
            <consortium name="Ensembl"/>
        </authorList>
    </citation>
    <scope>IDENTIFICATION</scope>
</reference>
<evidence type="ECO:0000259" key="3">
    <source>
        <dbReference type="PROSITE" id="PS50041"/>
    </source>
</evidence>
<evidence type="ECO:0000313" key="5">
    <source>
        <dbReference type="Proteomes" id="UP000261520"/>
    </source>
</evidence>
<dbReference type="InterPro" id="IPR050111">
    <property type="entry name" value="C-type_lectin/snaclec_domain"/>
</dbReference>
<dbReference type="STRING" id="409849.ENSPMGP00000001272"/>
<dbReference type="AlphaFoldDB" id="A0A3B3Z9J7"/>
<evidence type="ECO:0000313" key="4">
    <source>
        <dbReference type="Ensembl" id="ENSPMGP00000001272.1"/>
    </source>
</evidence>
<dbReference type="Ensembl" id="ENSPMGT00000001351.1">
    <property type="protein sequence ID" value="ENSPMGP00000001272.1"/>
    <property type="gene ID" value="ENSPMGG00000001156.1"/>
</dbReference>
<keyword evidence="2" id="KW-0175">Coiled coil</keyword>
<dbReference type="Gene3D" id="3.10.100.10">
    <property type="entry name" value="Mannose-Binding Protein A, subunit A"/>
    <property type="match status" value="1"/>
</dbReference>
<dbReference type="InterPro" id="IPR001304">
    <property type="entry name" value="C-type_lectin-like"/>
</dbReference>
<accession>A0A3B3Z9J7</accession>
<keyword evidence="1" id="KW-1015">Disulfide bond</keyword>
<sequence length="306" mass="35690">MTDKKEPEQKQNKLRNKTMVELLSQDVAATRERTKLMEKIDNLTSTNVYLTEEYSKVVQVRIDQEETMVNMSRIIADLSTFNSELQEGKQKLEEASIVLHDVNQKLQNKLMKEREKHQGILGELRSQNQNVTSALEKQRTDLNQCKEELKKMSAKLQCAVEAYHSLDRYCPVVNQNTQGKRMCKKCAEGWTLFQSKCYYFSSRTLSWSSSRAWCQTHRADLVIINSEEEQVQMDQTNTRLWIGMSDIEQEGDWRWVDGRQVTSNDWTSEDIEGEDCGHVDTSEEVLQAWMDGSCKISYRWICEMNV</sequence>
<evidence type="ECO:0000256" key="1">
    <source>
        <dbReference type="ARBA" id="ARBA00023157"/>
    </source>
</evidence>
<feature type="domain" description="C-type lectin" evidence="3">
    <location>
        <begin position="193"/>
        <end position="303"/>
    </location>
</feature>
<name>A0A3B3Z9J7_9GOBI</name>
<reference evidence="4" key="2">
    <citation type="submission" date="2025-09" db="UniProtKB">
        <authorList>
            <consortium name="Ensembl"/>
        </authorList>
    </citation>
    <scope>IDENTIFICATION</scope>
</reference>
<protein>
    <recommendedName>
        <fullName evidence="3">C-type lectin domain-containing protein</fullName>
    </recommendedName>
</protein>
<dbReference type="Pfam" id="PF00059">
    <property type="entry name" value="Lectin_C"/>
    <property type="match status" value="1"/>
</dbReference>
<keyword evidence="5" id="KW-1185">Reference proteome</keyword>
<dbReference type="Proteomes" id="UP000261520">
    <property type="component" value="Unplaced"/>
</dbReference>